<gene>
    <name evidence="12" type="ORF">ENV60_01110</name>
</gene>
<keyword evidence="7" id="KW-0809">Transit peptide</keyword>
<keyword evidence="6" id="KW-0378">Hydrolase</keyword>
<dbReference type="CDD" id="cd06160">
    <property type="entry name" value="S2P-M50_like_2"/>
    <property type="match status" value="1"/>
</dbReference>
<dbReference type="GO" id="GO:0008233">
    <property type="term" value="F:peptidase activity"/>
    <property type="evidence" value="ECO:0007669"/>
    <property type="project" value="UniProtKB-KW"/>
</dbReference>
<comment type="similarity">
    <text evidence="3">Belongs to the peptidase M50B family.</text>
</comment>
<protein>
    <submittedName>
        <fullName evidence="12">Site-2 protease family protein</fullName>
    </submittedName>
</protein>
<evidence type="ECO:0000259" key="11">
    <source>
        <dbReference type="Pfam" id="PF02163"/>
    </source>
</evidence>
<keyword evidence="9 10" id="KW-0472">Membrane</keyword>
<evidence type="ECO:0000256" key="3">
    <source>
        <dbReference type="ARBA" id="ARBA00007931"/>
    </source>
</evidence>
<feature type="transmembrane region" description="Helical" evidence="10">
    <location>
        <begin position="283"/>
        <end position="312"/>
    </location>
</feature>
<dbReference type="GO" id="GO:0016020">
    <property type="term" value="C:membrane"/>
    <property type="evidence" value="ECO:0007669"/>
    <property type="project" value="UniProtKB-SubCell"/>
</dbReference>
<dbReference type="PANTHER" id="PTHR31412:SF0">
    <property type="entry name" value="ZINC METALLOPROTEASE EGY1, CHLOROPLASTIC-RELATED"/>
    <property type="match status" value="1"/>
</dbReference>
<dbReference type="Pfam" id="PF02163">
    <property type="entry name" value="Peptidase_M50"/>
    <property type="match status" value="1"/>
</dbReference>
<evidence type="ECO:0000256" key="8">
    <source>
        <dbReference type="ARBA" id="ARBA00022989"/>
    </source>
</evidence>
<dbReference type="AlphaFoldDB" id="A0A7C4TAS1"/>
<dbReference type="InterPro" id="IPR044838">
    <property type="entry name" value="EGY1-like"/>
</dbReference>
<proteinExistence type="inferred from homology"/>
<feature type="transmembrane region" description="Helical" evidence="10">
    <location>
        <begin position="178"/>
        <end position="203"/>
    </location>
</feature>
<feature type="transmembrane region" description="Helical" evidence="10">
    <location>
        <begin position="81"/>
        <end position="98"/>
    </location>
</feature>
<feature type="transmembrane region" description="Helical" evidence="10">
    <location>
        <begin position="150"/>
        <end position="166"/>
    </location>
</feature>
<comment type="caution">
    <text evidence="12">The sequence shown here is derived from an EMBL/GenBank/DDBJ whole genome shotgun (WGS) entry which is preliminary data.</text>
</comment>
<evidence type="ECO:0000256" key="5">
    <source>
        <dbReference type="ARBA" id="ARBA00022692"/>
    </source>
</evidence>
<organism evidence="12">
    <name type="scientific">candidate division WOR-3 bacterium</name>
    <dbReference type="NCBI Taxonomy" id="2052148"/>
    <lineage>
        <taxon>Bacteria</taxon>
        <taxon>Bacteria division WOR-3</taxon>
    </lineage>
</organism>
<evidence type="ECO:0000256" key="9">
    <source>
        <dbReference type="ARBA" id="ARBA00023136"/>
    </source>
</evidence>
<dbReference type="EMBL" id="DTGZ01000023">
    <property type="protein sequence ID" value="HGV96884.1"/>
    <property type="molecule type" value="Genomic_DNA"/>
</dbReference>
<evidence type="ECO:0000256" key="6">
    <source>
        <dbReference type="ARBA" id="ARBA00022801"/>
    </source>
</evidence>
<evidence type="ECO:0000256" key="1">
    <source>
        <dbReference type="ARBA" id="ARBA00001947"/>
    </source>
</evidence>
<evidence type="ECO:0000256" key="10">
    <source>
        <dbReference type="SAM" id="Phobius"/>
    </source>
</evidence>
<keyword evidence="8 10" id="KW-1133">Transmembrane helix</keyword>
<feature type="transmembrane region" description="Helical" evidence="10">
    <location>
        <begin position="332"/>
        <end position="352"/>
    </location>
</feature>
<comment type="cofactor">
    <cofactor evidence="1">
        <name>Zn(2+)</name>
        <dbReference type="ChEBI" id="CHEBI:29105"/>
    </cofactor>
</comment>
<evidence type="ECO:0000256" key="4">
    <source>
        <dbReference type="ARBA" id="ARBA00022670"/>
    </source>
</evidence>
<evidence type="ECO:0000256" key="7">
    <source>
        <dbReference type="ARBA" id="ARBA00022946"/>
    </source>
</evidence>
<name>A0A7C4TAS1_UNCW3</name>
<evidence type="ECO:0000313" key="12">
    <source>
        <dbReference type="EMBL" id="HGV96884.1"/>
    </source>
</evidence>
<reference evidence="12" key="1">
    <citation type="journal article" date="2020" name="mSystems">
        <title>Genome- and Community-Level Interaction Insights into Carbon Utilization and Element Cycling Functions of Hydrothermarchaeota in Hydrothermal Sediment.</title>
        <authorList>
            <person name="Zhou Z."/>
            <person name="Liu Y."/>
            <person name="Xu W."/>
            <person name="Pan J."/>
            <person name="Luo Z.H."/>
            <person name="Li M."/>
        </authorList>
    </citation>
    <scope>NUCLEOTIDE SEQUENCE [LARGE SCALE GENOMIC DNA]</scope>
    <source>
        <strain evidence="12">SpSt-774</strain>
    </source>
</reference>
<sequence length="353" mass="39645">MPDKMEEILQFLNTKMTIENYRTALGFAEVWGKLNFPVEETLKEIKEFCKTTPYTPLFSEEKGYHIVRLVPLPKTDEKQKYWINILLFIATVFTTLLAGSLNSGGDPFKNFADILKGIPFSFSLMAILTCHELGHFFVSRRMGMITTLPYFIPVPFHFLGTFGAIIKMKSIVPSRRALLFIGMAGPICGFLVALFISSIGIALSEVKVAETGIPYLKLGDSLLFYALGRILHPSIPDGADIFLHPMAFAGWIGFLITSMNLIPIGQLDGGHIAHSVLLKRQKYLYIPLIIILIGFGILWPGWIIWGLLAFLLTRKEPIVQDTITPLTRREKIIALFPLTILILTFIPQPFIIG</sequence>
<dbReference type="PANTHER" id="PTHR31412">
    <property type="entry name" value="ZINC METALLOPROTEASE EGY1"/>
    <property type="match status" value="1"/>
</dbReference>
<dbReference type="GO" id="GO:0006508">
    <property type="term" value="P:proteolysis"/>
    <property type="evidence" value="ECO:0007669"/>
    <property type="project" value="UniProtKB-KW"/>
</dbReference>
<feature type="domain" description="Peptidase M50" evidence="11">
    <location>
        <begin position="120"/>
        <end position="279"/>
    </location>
</feature>
<comment type="subcellular location">
    <subcellularLocation>
        <location evidence="2">Membrane</location>
        <topology evidence="2">Multi-pass membrane protein</topology>
    </subcellularLocation>
</comment>
<feature type="transmembrane region" description="Helical" evidence="10">
    <location>
        <begin position="215"/>
        <end position="235"/>
    </location>
</feature>
<accession>A0A7C4TAS1</accession>
<feature type="transmembrane region" description="Helical" evidence="10">
    <location>
        <begin position="241"/>
        <end position="262"/>
    </location>
</feature>
<keyword evidence="5 10" id="KW-0812">Transmembrane</keyword>
<dbReference type="InterPro" id="IPR008915">
    <property type="entry name" value="Peptidase_M50"/>
</dbReference>
<keyword evidence="4 12" id="KW-0645">Protease</keyword>
<evidence type="ECO:0000256" key="2">
    <source>
        <dbReference type="ARBA" id="ARBA00004141"/>
    </source>
</evidence>